<sequence>MDHSSQTSRRGAPQNFKTLHYLIIAAVIPTFAFDISVYAIQRNPGAILGVIMVGISAILSMYRSSLLKRAKSYAQLHEYQVLLPDQDGLERGGSNVGASVGMTDQAEKTLFAFVDFVFASSLLVATVLLYAMHGRIYVRYGRTHWARQYENPALIVVKTWGSLPIIMTCLIHAYLFVHAVIQAINVRAKSAPLCTRCQGSLCEKSPPPSEPFSARTSMESVTPEIAKM</sequence>
<evidence type="ECO:0000313" key="3">
    <source>
        <dbReference type="EMBL" id="KAE9985034.1"/>
    </source>
</evidence>
<accession>A0A8H3V9T5</accession>
<feature type="transmembrane region" description="Helical" evidence="2">
    <location>
        <begin position="153"/>
        <end position="177"/>
    </location>
</feature>
<name>A0A8H3V9T5_VENIN</name>
<feature type="transmembrane region" description="Helical" evidence="2">
    <location>
        <begin position="110"/>
        <end position="133"/>
    </location>
</feature>
<dbReference type="Proteomes" id="UP000433883">
    <property type="component" value="Unassembled WGS sequence"/>
</dbReference>
<keyword evidence="2" id="KW-1133">Transmembrane helix</keyword>
<evidence type="ECO:0000313" key="4">
    <source>
        <dbReference type="Proteomes" id="UP000433883"/>
    </source>
</evidence>
<comment type="caution">
    <text evidence="3">The sequence shown here is derived from an EMBL/GenBank/DDBJ whole genome shotgun (WGS) entry which is preliminary data.</text>
</comment>
<evidence type="ECO:0000256" key="2">
    <source>
        <dbReference type="SAM" id="Phobius"/>
    </source>
</evidence>
<evidence type="ECO:0000256" key="1">
    <source>
        <dbReference type="SAM" id="MobiDB-lite"/>
    </source>
</evidence>
<feature type="transmembrane region" description="Helical" evidence="2">
    <location>
        <begin position="46"/>
        <end position="62"/>
    </location>
</feature>
<protein>
    <submittedName>
        <fullName evidence="3">Uncharacterized protein</fullName>
    </submittedName>
</protein>
<reference evidence="3 4" key="1">
    <citation type="submission" date="2019-11" db="EMBL/GenBank/DDBJ databases">
        <title>Venturia inaequalis Genome Resource.</title>
        <authorList>
            <person name="Lichtner F.J."/>
        </authorList>
    </citation>
    <scope>NUCLEOTIDE SEQUENCE [LARGE SCALE GENOMIC DNA]</scope>
    <source>
        <strain evidence="3">Bline_iso_100314</strain>
    </source>
</reference>
<keyword evidence="2" id="KW-0812">Transmembrane</keyword>
<feature type="transmembrane region" description="Helical" evidence="2">
    <location>
        <begin position="21"/>
        <end position="40"/>
    </location>
</feature>
<dbReference type="EMBL" id="WNWQ01000010">
    <property type="protein sequence ID" value="KAE9985034.1"/>
    <property type="molecule type" value="Genomic_DNA"/>
</dbReference>
<feature type="region of interest" description="Disordered" evidence="1">
    <location>
        <begin position="204"/>
        <end position="228"/>
    </location>
</feature>
<keyword evidence="2" id="KW-0472">Membrane</keyword>
<organism evidence="3 4">
    <name type="scientific">Venturia inaequalis</name>
    <name type="common">Apple scab fungus</name>
    <dbReference type="NCBI Taxonomy" id="5025"/>
    <lineage>
        <taxon>Eukaryota</taxon>
        <taxon>Fungi</taxon>
        <taxon>Dikarya</taxon>
        <taxon>Ascomycota</taxon>
        <taxon>Pezizomycotina</taxon>
        <taxon>Dothideomycetes</taxon>
        <taxon>Pleosporomycetidae</taxon>
        <taxon>Venturiales</taxon>
        <taxon>Venturiaceae</taxon>
        <taxon>Venturia</taxon>
    </lineage>
</organism>
<proteinExistence type="predicted"/>
<dbReference type="AlphaFoldDB" id="A0A8H3V9T5"/>
<gene>
    <name evidence="3" type="ORF">BLS_000061</name>
</gene>